<dbReference type="Proteomes" id="UP000263326">
    <property type="component" value="Segment"/>
</dbReference>
<dbReference type="EMBL" id="MH460461">
    <property type="protein sequence ID" value="AXG66857.1"/>
    <property type="molecule type" value="Genomic_DNA"/>
</dbReference>
<organism evidence="1 2">
    <name type="scientific">Dickeya phage vB_DsoM_JA29</name>
    <dbReference type="NCBI Taxonomy" id="2283031"/>
    <lineage>
        <taxon>Viruses</taxon>
        <taxon>Duplodnaviria</taxon>
        <taxon>Heunggongvirae</taxon>
        <taxon>Uroviricota</taxon>
        <taxon>Caudoviricetes</taxon>
        <taxon>Salmondvirus</taxon>
        <taxon>Salmondvirus JA29</taxon>
    </lineage>
</organism>
<sequence>MLYQIATDIVMSNEADLLPGEVIHEEGVALVWHRENGKNFLKLSRGVQGEIFAGFAMARNMPPAFQIAVEEFTIDATLAYTLQHLPKAGQTLVKIAKTKADEVTGGAAPDAGEVAFDGAELQFNSADIGKKVHIQYAWELTVSEARAITGDAPVGGLPTNIRQRVSYIKLGNISTNMIDASADWQNDTILNPSLGAGGLLTIGGNGTLLKGVIIKKAPDATNGYATFELATPGV</sequence>
<reference evidence="1 2" key="1">
    <citation type="journal article" date="2018" name="Front. Microbiol.">
        <title>Jumbo Bacteriophages Are Represented Within an Increasing Diversity of Environmental Viruses Infecting the Emerging Phytopathogen, Dickeya solani.</title>
        <authorList>
            <person name="Day A.W."/>
            <person name="Ahn J."/>
            <person name="Salmond G.P.C."/>
        </authorList>
    </citation>
    <scope>NUCLEOTIDE SEQUENCE [LARGE SCALE GENOMIC DNA]</scope>
</reference>
<keyword evidence="2" id="KW-1185">Reference proteome</keyword>
<evidence type="ECO:0000313" key="1">
    <source>
        <dbReference type="EMBL" id="AXG66857.1"/>
    </source>
</evidence>
<protein>
    <submittedName>
        <fullName evidence="1">Putative structural protein</fullName>
    </submittedName>
</protein>
<accession>A0A384ZXA1</accession>
<proteinExistence type="predicted"/>
<evidence type="ECO:0000313" key="2">
    <source>
        <dbReference type="Proteomes" id="UP000263326"/>
    </source>
</evidence>
<name>A0A384ZXA1_9CAUD</name>
<gene>
    <name evidence="1" type="ORF">JA29_131</name>
</gene>